<dbReference type="SUPFAM" id="SSF51182">
    <property type="entry name" value="RmlC-like cupins"/>
    <property type="match status" value="2"/>
</dbReference>
<dbReference type="EMBL" id="HBGJ01010358">
    <property type="protein sequence ID" value="CAD9248072.1"/>
    <property type="molecule type" value="Transcribed_RNA"/>
</dbReference>
<evidence type="ECO:0000256" key="1">
    <source>
        <dbReference type="SAM" id="MobiDB-lite"/>
    </source>
</evidence>
<dbReference type="InterPro" id="IPR011051">
    <property type="entry name" value="RmlC_Cupin_sf"/>
</dbReference>
<proteinExistence type="predicted"/>
<evidence type="ECO:0000256" key="2">
    <source>
        <dbReference type="SAM" id="SignalP"/>
    </source>
</evidence>
<accession>A0A7S1TVK8</accession>
<name>A0A7S1TVK8_9STRA</name>
<evidence type="ECO:0000259" key="3">
    <source>
        <dbReference type="Pfam" id="PF12973"/>
    </source>
</evidence>
<dbReference type="Pfam" id="PF12973">
    <property type="entry name" value="Cupin_7"/>
    <property type="match status" value="1"/>
</dbReference>
<dbReference type="Gene3D" id="2.60.120.10">
    <property type="entry name" value="Jelly Rolls"/>
    <property type="match status" value="1"/>
</dbReference>
<feature type="signal peptide" evidence="2">
    <location>
        <begin position="1"/>
        <end position="15"/>
    </location>
</feature>
<feature type="region of interest" description="Disordered" evidence="1">
    <location>
        <begin position="40"/>
        <end position="74"/>
    </location>
</feature>
<dbReference type="CDD" id="cd20303">
    <property type="entry name" value="cupin_ChrR_1"/>
    <property type="match status" value="1"/>
</dbReference>
<keyword evidence="2" id="KW-0732">Signal</keyword>
<organism evidence="4">
    <name type="scientific">Phaeomonas parva</name>
    <dbReference type="NCBI Taxonomy" id="124430"/>
    <lineage>
        <taxon>Eukaryota</taxon>
        <taxon>Sar</taxon>
        <taxon>Stramenopiles</taxon>
        <taxon>Ochrophyta</taxon>
        <taxon>Pinguiophyceae</taxon>
        <taxon>Pinguiochrysidales</taxon>
        <taxon>Pinguiochrysidaceae</taxon>
        <taxon>Phaeomonas</taxon>
    </lineage>
</organism>
<dbReference type="InterPro" id="IPR025979">
    <property type="entry name" value="ChrR-like_cupin_dom"/>
</dbReference>
<feature type="domain" description="ChrR-like cupin" evidence="3">
    <location>
        <begin position="82"/>
        <end position="185"/>
    </location>
</feature>
<dbReference type="InterPro" id="IPR014710">
    <property type="entry name" value="RmlC-like_jellyroll"/>
</dbReference>
<evidence type="ECO:0000313" key="4">
    <source>
        <dbReference type="EMBL" id="CAD9248072.1"/>
    </source>
</evidence>
<protein>
    <recommendedName>
        <fullName evidence="3">ChrR-like cupin domain-containing protein</fullName>
    </recommendedName>
</protein>
<sequence>MLRLLLLASAPCAASSPPPLRAAARRLPPRLLQHRIAMSADAGATRPLGTNGTPEASPKRAKVSADDGDEHGLNFEPLGDALLVDTEALEWRSSGPAAKVERKRVFRNGPPESGRVTSMVRYRPNAAFPRHPHPQGEEIFVLEGLFKDERGDHGPGTWLLNPEGFEHEPSTDEGGNLIFVRLRQYPGFERRQLALDTNAMAWDPNGRKVLAAQPEFVDTQYLERFRGAPPARLAPAGGLELFVVSGSFESNHGVHGTHSWCRLRAGVPLEPRALPDGEEAILLVKENGEPSWLPPLEAAGGDH</sequence>
<gene>
    <name evidence="4" type="ORF">PPAR1163_LOCUS6431</name>
</gene>
<reference evidence="4" key="1">
    <citation type="submission" date="2021-01" db="EMBL/GenBank/DDBJ databases">
        <authorList>
            <person name="Corre E."/>
            <person name="Pelletier E."/>
            <person name="Niang G."/>
            <person name="Scheremetjew M."/>
            <person name="Finn R."/>
            <person name="Kale V."/>
            <person name="Holt S."/>
            <person name="Cochrane G."/>
            <person name="Meng A."/>
            <person name="Brown T."/>
            <person name="Cohen L."/>
        </authorList>
    </citation>
    <scope>NUCLEOTIDE SEQUENCE</scope>
    <source>
        <strain evidence="4">CCMP2877</strain>
    </source>
</reference>
<dbReference type="AlphaFoldDB" id="A0A7S1TVK8"/>
<feature type="chain" id="PRO_5031091372" description="ChrR-like cupin domain-containing protein" evidence="2">
    <location>
        <begin position="16"/>
        <end position="303"/>
    </location>
</feature>